<dbReference type="PANTHER" id="PTHR43776:SF7">
    <property type="entry name" value="D,D-DIPEPTIDE TRANSPORT ATP-BINDING PROTEIN DDPF-RELATED"/>
    <property type="match status" value="1"/>
</dbReference>
<dbReference type="NCBIfam" id="TIGR01727">
    <property type="entry name" value="oligo_HPY"/>
    <property type="match status" value="1"/>
</dbReference>
<dbReference type="CDD" id="cd03257">
    <property type="entry name" value="ABC_NikE_OppD_transporters"/>
    <property type="match status" value="1"/>
</dbReference>
<dbReference type="Pfam" id="PF08352">
    <property type="entry name" value="oligo_HPY"/>
    <property type="match status" value="1"/>
</dbReference>
<dbReference type="InterPro" id="IPR017871">
    <property type="entry name" value="ABC_transporter-like_CS"/>
</dbReference>
<dbReference type="SMART" id="SM00382">
    <property type="entry name" value="AAA"/>
    <property type="match status" value="1"/>
</dbReference>
<proteinExistence type="inferred from homology"/>
<dbReference type="InterPro" id="IPR003593">
    <property type="entry name" value="AAA+_ATPase"/>
</dbReference>
<dbReference type="EMBL" id="JBHUEE010000005">
    <property type="protein sequence ID" value="MFD1718482.1"/>
    <property type="molecule type" value="Genomic_DNA"/>
</dbReference>
<dbReference type="Gene3D" id="3.40.50.300">
    <property type="entry name" value="P-loop containing nucleotide triphosphate hydrolases"/>
    <property type="match status" value="1"/>
</dbReference>
<dbReference type="InterPro" id="IPR013563">
    <property type="entry name" value="Oligopep_ABC_C"/>
</dbReference>
<dbReference type="InterPro" id="IPR027417">
    <property type="entry name" value="P-loop_NTPase"/>
</dbReference>
<keyword evidence="3" id="KW-0547">Nucleotide-binding</keyword>
<dbReference type="PROSITE" id="PS00211">
    <property type="entry name" value="ABC_TRANSPORTER_1"/>
    <property type="match status" value="1"/>
</dbReference>
<dbReference type="PROSITE" id="PS50893">
    <property type="entry name" value="ABC_TRANSPORTER_2"/>
    <property type="match status" value="1"/>
</dbReference>
<evidence type="ECO:0000313" key="7">
    <source>
        <dbReference type="Proteomes" id="UP001597277"/>
    </source>
</evidence>
<evidence type="ECO:0000256" key="4">
    <source>
        <dbReference type="ARBA" id="ARBA00022840"/>
    </source>
</evidence>
<dbReference type="Proteomes" id="UP001597277">
    <property type="component" value="Unassembled WGS sequence"/>
</dbReference>
<keyword evidence="4 6" id="KW-0067">ATP-binding</keyword>
<dbReference type="RefSeq" id="WP_388006855.1">
    <property type="nucleotide sequence ID" value="NZ_JBHUEE010000005.1"/>
</dbReference>
<dbReference type="GO" id="GO:0005524">
    <property type="term" value="F:ATP binding"/>
    <property type="evidence" value="ECO:0007669"/>
    <property type="project" value="UniProtKB-KW"/>
</dbReference>
<name>A0ABW4L7M0_9MICO</name>
<keyword evidence="2" id="KW-0813">Transport</keyword>
<evidence type="ECO:0000259" key="5">
    <source>
        <dbReference type="PROSITE" id="PS50893"/>
    </source>
</evidence>
<protein>
    <submittedName>
        <fullName evidence="6">ABC transporter ATP-binding protein</fullName>
    </submittedName>
</protein>
<evidence type="ECO:0000256" key="2">
    <source>
        <dbReference type="ARBA" id="ARBA00022448"/>
    </source>
</evidence>
<dbReference type="Pfam" id="PF00005">
    <property type="entry name" value="ABC_tran"/>
    <property type="match status" value="1"/>
</dbReference>
<dbReference type="InterPro" id="IPR050319">
    <property type="entry name" value="ABC_transp_ATP-bind"/>
</dbReference>
<feature type="domain" description="ABC transporter" evidence="5">
    <location>
        <begin position="9"/>
        <end position="260"/>
    </location>
</feature>
<sequence>MTTTTDSVLRATDVTCTFKLRGRLLRRGRQQVEAVAGVSLDVGPGEAVGLVGESGCGKSTMARAIVGLEPVTSGSVEVCGQDLGSLPSRQRREARRNVQLIFQDPYSSLNPDMTVRDLLCEGWRAHPGIVEPNDWDRRVDELLEMVGLSSQHARRKPRAFSGGQLQRISIARALSVEPRLLIADEAVSALDVSVQAQVLNLLDDLRRRLGLGILFISHDLSVVRHLCDRVAVMYLGRIVETGYTEEVFAQPTHPYTQMLLESVPDLFPWESGRKERLPETGELPSPIDPPSGCRFRTRCPLAEDRCAAEAPLLEPTVADAPRHLTACHFAEEARAGAWHRAGPESGVAASPHLA</sequence>
<comment type="similarity">
    <text evidence="1">Belongs to the ABC transporter superfamily.</text>
</comment>
<dbReference type="SUPFAM" id="SSF52540">
    <property type="entry name" value="P-loop containing nucleoside triphosphate hydrolases"/>
    <property type="match status" value="1"/>
</dbReference>
<evidence type="ECO:0000256" key="3">
    <source>
        <dbReference type="ARBA" id="ARBA00022741"/>
    </source>
</evidence>
<accession>A0ABW4L7M0</accession>
<reference evidence="7" key="1">
    <citation type="journal article" date="2019" name="Int. J. Syst. Evol. Microbiol.">
        <title>The Global Catalogue of Microorganisms (GCM) 10K type strain sequencing project: providing services to taxonomists for standard genome sequencing and annotation.</title>
        <authorList>
            <consortium name="The Broad Institute Genomics Platform"/>
            <consortium name="The Broad Institute Genome Sequencing Center for Infectious Disease"/>
            <person name="Wu L."/>
            <person name="Ma J."/>
        </authorList>
    </citation>
    <scope>NUCLEOTIDE SEQUENCE [LARGE SCALE GENOMIC DNA]</scope>
    <source>
        <strain evidence="7">JCM 17130</strain>
    </source>
</reference>
<dbReference type="PANTHER" id="PTHR43776">
    <property type="entry name" value="TRANSPORT ATP-BINDING PROTEIN"/>
    <property type="match status" value="1"/>
</dbReference>
<comment type="caution">
    <text evidence="6">The sequence shown here is derived from an EMBL/GenBank/DDBJ whole genome shotgun (WGS) entry which is preliminary data.</text>
</comment>
<evidence type="ECO:0000313" key="6">
    <source>
        <dbReference type="EMBL" id="MFD1718482.1"/>
    </source>
</evidence>
<dbReference type="InterPro" id="IPR003439">
    <property type="entry name" value="ABC_transporter-like_ATP-bd"/>
</dbReference>
<keyword evidence="7" id="KW-1185">Reference proteome</keyword>
<organism evidence="6 7">
    <name type="scientific">Georgenia deserti</name>
    <dbReference type="NCBI Taxonomy" id="2093781"/>
    <lineage>
        <taxon>Bacteria</taxon>
        <taxon>Bacillati</taxon>
        <taxon>Actinomycetota</taxon>
        <taxon>Actinomycetes</taxon>
        <taxon>Micrococcales</taxon>
        <taxon>Bogoriellaceae</taxon>
        <taxon>Georgenia</taxon>
    </lineage>
</organism>
<evidence type="ECO:0000256" key="1">
    <source>
        <dbReference type="ARBA" id="ARBA00005417"/>
    </source>
</evidence>
<gene>
    <name evidence="6" type="ORF">ACFSE6_11585</name>
</gene>